<comment type="similarity">
    <text evidence="2">Belongs to the methyl-accepting chemotaxis (MCP) protein family.</text>
</comment>
<protein>
    <submittedName>
        <fullName evidence="7">Methyl-accepting chemotaxis protein</fullName>
    </submittedName>
</protein>
<keyword evidence="8" id="KW-1185">Reference proteome</keyword>
<dbReference type="SMART" id="SM00283">
    <property type="entry name" value="MA"/>
    <property type="match status" value="1"/>
</dbReference>
<dbReference type="InterPro" id="IPR004089">
    <property type="entry name" value="MCPsignal_dom"/>
</dbReference>
<gene>
    <name evidence="7" type="ORF">ACFPQ5_20075</name>
</gene>
<comment type="caution">
    <text evidence="7">The sequence shown here is derived from an EMBL/GenBank/DDBJ whole genome shotgun (WGS) entry which is preliminary data.</text>
</comment>
<dbReference type="SUPFAM" id="SSF58104">
    <property type="entry name" value="Methyl-accepting chemotaxis protein (MCP) signaling domain"/>
    <property type="match status" value="1"/>
</dbReference>
<feature type="transmembrane region" description="Helical" evidence="4">
    <location>
        <begin position="12"/>
        <end position="34"/>
    </location>
</feature>
<keyword evidence="1" id="KW-0488">Methylation</keyword>
<keyword evidence="4" id="KW-1133">Transmembrane helix</keyword>
<dbReference type="PANTHER" id="PTHR43531:SF14">
    <property type="entry name" value="METHYL-ACCEPTING CHEMOTAXIS PROTEIN I-RELATED"/>
    <property type="match status" value="1"/>
</dbReference>
<accession>A0ABW0MSA9</accession>
<dbReference type="InterPro" id="IPR051310">
    <property type="entry name" value="MCP_chemotaxis"/>
</dbReference>
<sequence>MNISNLRVRTRLFAGFGILCTFLLVIVVFGTTMLGRINDGTETIVSNYMPKIEASHAVLTEVNVVSVALRNMMLNSDEADRKAQMADIEKARAKIADTFTWMQGVIVSEQGKALLKQSIDFNAKAVAGQDELLRRIQAGDIAGASSYLVGEYRPMLGEYRKVLNAQIDMQKGLADKANTDAQQTYDNSQRTMFGLAAVILALAAFIAWRTTVSITAPVARALRIAETVAAGDLTSRIEVTTTDELGQLLAALKKMNDSLFDTVSTVRSGTELIASASSQVAAGSLDLSARTEQQASALEETASSMEELTSTVKQNAENARQASTLASTASTVAERGGDVVKQVIGTMDAINDASTRIADIIGVIDGIAFQTNILALNAAVEAARAGEQGRGFAVVASEVRNLAQRSAAAAKDIKGLIADSNEKVGDGSRLVGEAGHTMEEIVASIRRVTDIMNEISAASREQSAGIEQINQAVNQMDQVTQQNAALVEETSAAADAMRSQAANLATTVAVFRTGEDAQPALAAAAPRLAKPAPKAAPRKAQLASAGIGGWEAF</sequence>
<dbReference type="EMBL" id="JBHSMR010000013">
    <property type="protein sequence ID" value="MFC5480506.1"/>
    <property type="molecule type" value="Genomic_DNA"/>
</dbReference>
<evidence type="ECO:0000256" key="4">
    <source>
        <dbReference type="SAM" id="Phobius"/>
    </source>
</evidence>
<evidence type="ECO:0000313" key="7">
    <source>
        <dbReference type="EMBL" id="MFC5480506.1"/>
    </source>
</evidence>
<proteinExistence type="inferred from homology"/>
<dbReference type="CDD" id="cd19411">
    <property type="entry name" value="MCP2201-like_sensor"/>
    <property type="match status" value="1"/>
</dbReference>
<dbReference type="PROSITE" id="PS50885">
    <property type="entry name" value="HAMP"/>
    <property type="match status" value="1"/>
</dbReference>
<dbReference type="InterPro" id="IPR003660">
    <property type="entry name" value="HAMP_dom"/>
</dbReference>
<evidence type="ECO:0000313" key="8">
    <source>
        <dbReference type="Proteomes" id="UP001596101"/>
    </source>
</evidence>
<keyword evidence="4" id="KW-0472">Membrane</keyword>
<name>A0ABW0MSA9_9BURK</name>
<dbReference type="SMART" id="SM00304">
    <property type="entry name" value="HAMP"/>
    <property type="match status" value="1"/>
</dbReference>
<evidence type="ECO:0000259" key="6">
    <source>
        <dbReference type="PROSITE" id="PS50885"/>
    </source>
</evidence>
<dbReference type="PROSITE" id="PS50111">
    <property type="entry name" value="CHEMOTAXIS_TRANSDUC_2"/>
    <property type="match status" value="1"/>
</dbReference>
<organism evidence="7 8">
    <name type="scientific">Massilia suwonensis</name>
    <dbReference type="NCBI Taxonomy" id="648895"/>
    <lineage>
        <taxon>Bacteria</taxon>
        <taxon>Pseudomonadati</taxon>
        <taxon>Pseudomonadota</taxon>
        <taxon>Betaproteobacteria</taxon>
        <taxon>Burkholderiales</taxon>
        <taxon>Oxalobacteraceae</taxon>
        <taxon>Telluria group</taxon>
        <taxon>Massilia</taxon>
    </lineage>
</organism>
<dbReference type="InterPro" id="IPR004090">
    <property type="entry name" value="Chemotax_Me-accpt_rcpt"/>
</dbReference>
<keyword evidence="4" id="KW-0812">Transmembrane</keyword>
<dbReference type="PRINTS" id="PR00260">
    <property type="entry name" value="CHEMTRNSDUCR"/>
</dbReference>
<evidence type="ECO:0000256" key="1">
    <source>
        <dbReference type="ARBA" id="ARBA00022481"/>
    </source>
</evidence>
<dbReference type="InterPro" id="IPR047347">
    <property type="entry name" value="YvaQ-like_sensor"/>
</dbReference>
<reference evidence="8" key="1">
    <citation type="journal article" date="2019" name="Int. J. Syst. Evol. Microbiol.">
        <title>The Global Catalogue of Microorganisms (GCM) 10K type strain sequencing project: providing services to taxonomists for standard genome sequencing and annotation.</title>
        <authorList>
            <consortium name="The Broad Institute Genomics Platform"/>
            <consortium name="The Broad Institute Genome Sequencing Center for Infectious Disease"/>
            <person name="Wu L."/>
            <person name="Ma J."/>
        </authorList>
    </citation>
    <scope>NUCLEOTIDE SEQUENCE [LARGE SCALE GENOMIC DNA]</scope>
    <source>
        <strain evidence="8">CCUG 43111</strain>
    </source>
</reference>
<feature type="domain" description="Methyl-accepting transducer" evidence="5">
    <location>
        <begin position="269"/>
        <end position="498"/>
    </location>
</feature>
<dbReference type="Pfam" id="PF12729">
    <property type="entry name" value="4HB_MCP_1"/>
    <property type="match status" value="1"/>
</dbReference>
<dbReference type="RefSeq" id="WP_379759943.1">
    <property type="nucleotide sequence ID" value="NZ_JBHSMR010000013.1"/>
</dbReference>
<dbReference type="CDD" id="cd06225">
    <property type="entry name" value="HAMP"/>
    <property type="match status" value="1"/>
</dbReference>
<dbReference type="CDD" id="cd11386">
    <property type="entry name" value="MCP_signal"/>
    <property type="match status" value="1"/>
</dbReference>
<dbReference type="Proteomes" id="UP001596101">
    <property type="component" value="Unassembled WGS sequence"/>
</dbReference>
<feature type="domain" description="HAMP" evidence="6">
    <location>
        <begin position="212"/>
        <end position="264"/>
    </location>
</feature>
<dbReference type="Pfam" id="PF00672">
    <property type="entry name" value="HAMP"/>
    <property type="match status" value="1"/>
</dbReference>
<dbReference type="PANTHER" id="PTHR43531">
    <property type="entry name" value="PROTEIN ICFG"/>
    <property type="match status" value="1"/>
</dbReference>
<keyword evidence="3" id="KW-0807">Transducer</keyword>
<evidence type="ECO:0000256" key="3">
    <source>
        <dbReference type="PROSITE-ProRule" id="PRU00284"/>
    </source>
</evidence>
<evidence type="ECO:0000256" key="2">
    <source>
        <dbReference type="ARBA" id="ARBA00029447"/>
    </source>
</evidence>
<dbReference type="Pfam" id="PF00015">
    <property type="entry name" value="MCPsignal"/>
    <property type="match status" value="1"/>
</dbReference>
<evidence type="ECO:0000259" key="5">
    <source>
        <dbReference type="PROSITE" id="PS50111"/>
    </source>
</evidence>
<dbReference type="Gene3D" id="1.10.287.950">
    <property type="entry name" value="Methyl-accepting chemotaxis protein"/>
    <property type="match status" value="1"/>
</dbReference>
<dbReference type="InterPro" id="IPR024478">
    <property type="entry name" value="HlyB_4HB_MCP"/>
</dbReference>